<dbReference type="InterPro" id="IPR020846">
    <property type="entry name" value="MFS_dom"/>
</dbReference>
<feature type="transmembrane region" description="Helical" evidence="7">
    <location>
        <begin position="269"/>
        <end position="293"/>
    </location>
</feature>
<feature type="transmembrane region" description="Helical" evidence="7">
    <location>
        <begin position="334"/>
        <end position="353"/>
    </location>
</feature>
<dbReference type="InterPro" id="IPR011701">
    <property type="entry name" value="MFS"/>
</dbReference>
<dbReference type="PANTHER" id="PTHR42718">
    <property type="entry name" value="MAJOR FACILITATOR SUPERFAMILY MULTIDRUG TRANSPORTER MFSC"/>
    <property type="match status" value="1"/>
</dbReference>
<dbReference type="GO" id="GO:0005886">
    <property type="term" value="C:plasma membrane"/>
    <property type="evidence" value="ECO:0007669"/>
    <property type="project" value="UniProtKB-SubCell"/>
</dbReference>
<dbReference type="Proteomes" id="UP000494122">
    <property type="component" value="Unassembled WGS sequence"/>
</dbReference>
<reference evidence="9 10" key="1">
    <citation type="submission" date="2020-04" db="EMBL/GenBank/DDBJ databases">
        <authorList>
            <person name="De Canck E."/>
        </authorList>
    </citation>
    <scope>NUCLEOTIDE SEQUENCE [LARGE SCALE GENOMIC DNA]</scope>
    <source>
        <strain evidence="9 10">LMG 3328</strain>
    </source>
</reference>
<feature type="transmembrane region" description="Helical" evidence="7">
    <location>
        <begin position="399"/>
        <end position="423"/>
    </location>
</feature>
<dbReference type="RefSeq" id="WP_232734847.1">
    <property type="nucleotide sequence ID" value="NZ_CADILE010000029.1"/>
</dbReference>
<dbReference type="EMBL" id="CADILE010000029">
    <property type="protein sequence ID" value="CAB3925365.1"/>
    <property type="molecule type" value="Genomic_DNA"/>
</dbReference>
<dbReference type="GO" id="GO:0022857">
    <property type="term" value="F:transmembrane transporter activity"/>
    <property type="evidence" value="ECO:0007669"/>
    <property type="project" value="InterPro"/>
</dbReference>
<keyword evidence="6 7" id="KW-0472">Membrane</keyword>
<evidence type="ECO:0000256" key="7">
    <source>
        <dbReference type="SAM" id="Phobius"/>
    </source>
</evidence>
<feature type="transmembrane region" description="Helical" evidence="7">
    <location>
        <begin position="174"/>
        <end position="191"/>
    </location>
</feature>
<keyword evidence="3" id="KW-1003">Cell membrane</keyword>
<dbReference type="PANTHER" id="PTHR42718:SF46">
    <property type="entry name" value="BLR6921 PROTEIN"/>
    <property type="match status" value="1"/>
</dbReference>
<evidence type="ECO:0000256" key="3">
    <source>
        <dbReference type="ARBA" id="ARBA00022475"/>
    </source>
</evidence>
<gene>
    <name evidence="9" type="primary">ribZ_4</name>
    <name evidence="9" type="ORF">LMG3328_05791</name>
</gene>
<feature type="transmembrane region" description="Helical" evidence="7">
    <location>
        <begin position="147"/>
        <end position="168"/>
    </location>
</feature>
<dbReference type="InterPro" id="IPR036259">
    <property type="entry name" value="MFS_trans_sf"/>
</dbReference>
<evidence type="ECO:0000256" key="1">
    <source>
        <dbReference type="ARBA" id="ARBA00004651"/>
    </source>
</evidence>
<proteinExistence type="predicted"/>
<dbReference type="Pfam" id="PF07690">
    <property type="entry name" value="MFS_1"/>
    <property type="match status" value="1"/>
</dbReference>
<keyword evidence="2" id="KW-0813">Transport</keyword>
<feature type="transmembrane region" description="Helical" evidence="7">
    <location>
        <begin position="359"/>
        <end position="378"/>
    </location>
</feature>
<organism evidence="9 10">
    <name type="scientific">Achromobacter ruhlandii</name>
    <dbReference type="NCBI Taxonomy" id="72557"/>
    <lineage>
        <taxon>Bacteria</taxon>
        <taxon>Pseudomonadati</taxon>
        <taxon>Pseudomonadota</taxon>
        <taxon>Betaproteobacteria</taxon>
        <taxon>Burkholderiales</taxon>
        <taxon>Alcaligenaceae</taxon>
        <taxon>Achromobacter</taxon>
    </lineage>
</organism>
<dbReference type="CDD" id="cd17321">
    <property type="entry name" value="MFS_MMR_MDR_like"/>
    <property type="match status" value="1"/>
</dbReference>
<dbReference type="PROSITE" id="PS50850">
    <property type="entry name" value="MFS"/>
    <property type="match status" value="1"/>
</dbReference>
<comment type="subcellular location">
    <subcellularLocation>
        <location evidence="1">Cell membrane</location>
        <topology evidence="1">Multi-pass membrane protein</topology>
    </subcellularLocation>
</comment>
<evidence type="ECO:0000256" key="4">
    <source>
        <dbReference type="ARBA" id="ARBA00022692"/>
    </source>
</evidence>
<evidence type="ECO:0000256" key="2">
    <source>
        <dbReference type="ARBA" id="ARBA00022448"/>
    </source>
</evidence>
<evidence type="ECO:0000259" key="8">
    <source>
        <dbReference type="PROSITE" id="PS50850"/>
    </source>
</evidence>
<feature type="transmembrane region" description="Helical" evidence="7">
    <location>
        <begin position="429"/>
        <end position="448"/>
    </location>
</feature>
<keyword evidence="5 7" id="KW-1133">Transmembrane helix</keyword>
<feature type="transmembrane region" description="Helical" evidence="7">
    <location>
        <begin position="203"/>
        <end position="223"/>
    </location>
</feature>
<dbReference type="AlphaFoldDB" id="A0A6S7EW10"/>
<feature type="transmembrane region" description="Helical" evidence="7">
    <location>
        <begin position="56"/>
        <end position="78"/>
    </location>
</feature>
<feature type="transmembrane region" description="Helical" evidence="7">
    <location>
        <begin position="229"/>
        <end position="248"/>
    </location>
</feature>
<feature type="transmembrane region" description="Helical" evidence="7">
    <location>
        <begin position="305"/>
        <end position="322"/>
    </location>
</feature>
<evidence type="ECO:0000256" key="5">
    <source>
        <dbReference type="ARBA" id="ARBA00022989"/>
    </source>
</evidence>
<name>A0A6S7EW10_9BURK</name>
<sequence length="470" mass="48547">MSLPATPPSSTLSPAARRYAMLAVSLSISMATLDTSMTNTALPSMASQLGVSASDVIGVVTIYQLVMVATMLPLAALAGKIGHRRVFLPALWLFLAASVWCGAAQSLWSLEAARAAQGLAAAALMGCNMALVSAIYRKEELGRGMGLNAMIAAASLAGGPVLASAMLTVLSWHWLFYVNVPFCLVALALAGRHLPRAPGDGKALDAGAALLCALAFGLAVLGLERAAQPDWGTALVWAFGALSWALLLRRERLSPHAIVPLDLLRLPPFSLAVLVCVLAFAAQGAAMVALPFLLNLTLGRDIADVGMLIAPWPVMGACLAPFSGKWSDRMSASLLGAIGLALLAAGLLAVSRLPAGAPMWAVMLPMALCGTGFGLFLSPNQRFIMFSVPAHRASVASGLSGLARLLGQTMGAAFVAACFVFSPRGGATWALWVAVAFALLGCVTSAALEHLARRGRQALARVSGGDARAQ</sequence>
<feature type="transmembrane region" description="Helical" evidence="7">
    <location>
        <begin position="116"/>
        <end position="135"/>
    </location>
</feature>
<dbReference type="Gene3D" id="1.20.1720.10">
    <property type="entry name" value="Multidrug resistance protein D"/>
    <property type="match status" value="1"/>
</dbReference>
<feature type="transmembrane region" description="Helical" evidence="7">
    <location>
        <begin position="90"/>
        <end position="110"/>
    </location>
</feature>
<evidence type="ECO:0000313" key="9">
    <source>
        <dbReference type="EMBL" id="CAB3925365.1"/>
    </source>
</evidence>
<accession>A0A6S7EW10</accession>
<keyword evidence="4 7" id="KW-0812">Transmembrane</keyword>
<evidence type="ECO:0000313" key="10">
    <source>
        <dbReference type="Proteomes" id="UP000494122"/>
    </source>
</evidence>
<evidence type="ECO:0000256" key="6">
    <source>
        <dbReference type="ARBA" id="ARBA00023136"/>
    </source>
</evidence>
<feature type="domain" description="Major facilitator superfamily (MFS) profile" evidence="8">
    <location>
        <begin position="20"/>
        <end position="453"/>
    </location>
</feature>
<protein>
    <submittedName>
        <fullName evidence="9">Riboflavin transporter RibZ</fullName>
    </submittedName>
</protein>
<dbReference type="SUPFAM" id="SSF103473">
    <property type="entry name" value="MFS general substrate transporter"/>
    <property type="match status" value="1"/>
</dbReference>
<dbReference type="Gene3D" id="1.20.1250.20">
    <property type="entry name" value="MFS general substrate transporter like domains"/>
    <property type="match status" value="1"/>
</dbReference>